<dbReference type="EC" id="2.7.13.3" evidence="3"/>
<feature type="transmembrane region" description="Helical" evidence="10">
    <location>
        <begin position="165"/>
        <end position="186"/>
    </location>
</feature>
<feature type="transmembrane region" description="Helical" evidence="10">
    <location>
        <begin position="12"/>
        <end position="33"/>
    </location>
</feature>
<reference evidence="12 13" key="1">
    <citation type="submission" date="2021-01" db="EMBL/GenBank/DDBJ databases">
        <title>Biogeographic distribution of Paracoccus.</title>
        <authorList>
            <person name="Hollensteiner J."/>
            <person name="Leineberger J."/>
            <person name="Brinkhoff T."/>
            <person name="Daniel R."/>
        </authorList>
    </citation>
    <scope>NUCLEOTIDE SEQUENCE [LARGE SCALE GENOMIC DNA]</scope>
    <source>
        <strain evidence="12 13">KCTC 22803</strain>
    </source>
</reference>
<keyword evidence="5" id="KW-0808">Transferase</keyword>
<evidence type="ECO:0000256" key="10">
    <source>
        <dbReference type="SAM" id="Phobius"/>
    </source>
</evidence>
<evidence type="ECO:0000256" key="6">
    <source>
        <dbReference type="ARBA" id="ARBA00022692"/>
    </source>
</evidence>
<keyword evidence="6 10" id="KW-0812">Transmembrane</keyword>
<evidence type="ECO:0000259" key="11">
    <source>
        <dbReference type="PROSITE" id="PS50109"/>
    </source>
</evidence>
<dbReference type="SMART" id="SM00387">
    <property type="entry name" value="HATPase_c"/>
    <property type="match status" value="1"/>
</dbReference>
<evidence type="ECO:0000256" key="9">
    <source>
        <dbReference type="ARBA" id="ARBA00023136"/>
    </source>
</evidence>
<organism evidence="12 13">
    <name type="scientific">Paracoccus fistulariae</name>
    <dbReference type="NCBI Taxonomy" id="658446"/>
    <lineage>
        <taxon>Bacteria</taxon>
        <taxon>Pseudomonadati</taxon>
        <taxon>Pseudomonadota</taxon>
        <taxon>Alphaproteobacteria</taxon>
        <taxon>Rhodobacterales</taxon>
        <taxon>Paracoccaceae</taxon>
        <taxon>Paracoccus</taxon>
    </lineage>
</organism>
<evidence type="ECO:0000256" key="5">
    <source>
        <dbReference type="ARBA" id="ARBA00022679"/>
    </source>
</evidence>
<dbReference type="RefSeq" id="WP_271883636.1">
    <property type="nucleotide sequence ID" value="NZ_CP067136.1"/>
</dbReference>
<dbReference type="PRINTS" id="PR00344">
    <property type="entry name" value="BCTRLSENSOR"/>
</dbReference>
<keyword evidence="9 10" id="KW-0472">Membrane</keyword>
<keyword evidence="7 12" id="KW-0418">Kinase</keyword>
<sequence length="448" mass="48522">MRPTTIRWRLMLAGAVAILIALGLSAVGLSLLFERHVERVAVNDLEARARALAGIVETDPAGRPFLHDPPSDPLYHQPYSGHYWQISLGTDERRSRSLWDFRLTPPAEAAAPGATRVLSLPGPQGERLLVLEQSLLVRDATGAPLPLRILVATERTALQEAKRDFVTSLLPFLGILAALLLAAFWMQIRIGLQPLSQVSKRVTALNSGQRARIGTDLPDEVVPLSRQIDQLLDARDVELDRARHRAADLAHGFKTPLQALLGDAEKLRDQGKPALADSIETVVVAMRRLVDRELTRARIQSDRSSAEASPDQVINRVVKVLKRTPIGSDISWQTQTDPGLLARIDADDLTEAMGALLENAMRHAQGAVSVTAERQGGQALITIRDDGPGVPEAALSKLARRGVRLDESSEGDGIGLAIVADIVDAADGEVSFQNADPGLLVQISLHAR</sequence>
<accession>A0ABY7SJT0</accession>
<keyword evidence="8 10" id="KW-1133">Transmembrane helix</keyword>
<evidence type="ECO:0000256" key="8">
    <source>
        <dbReference type="ARBA" id="ARBA00022989"/>
    </source>
</evidence>
<evidence type="ECO:0000256" key="7">
    <source>
        <dbReference type="ARBA" id="ARBA00022777"/>
    </source>
</evidence>
<keyword evidence="4" id="KW-0597">Phosphoprotein</keyword>
<dbReference type="InterPro" id="IPR004358">
    <property type="entry name" value="Sig_transdc_His_kin-like_C"/>
</dbReference>
<gene>
    <name evidence="12" type="ORF">JHX87_16835</name>
</gene>
<evidence type="ECO:0000256" key="1">
    <source>
        <dbReference type="ARBA" id="ARBA00000085"/>
    </source>
</evidence>
<dbReference type="Pfam" id="PF02518">
    <property type="entry name" value="HATPase_c"/>
    <property type="match status" value="1"/>
</dbReference>
<comment type="catalytic activity">
    <reaction evidence="1">
        <text>ATP + protein L-histidine = ADP + protein N-phospho-L-histidine.</text>
        <dbReference type="EC" id="2.7.13.3"/>
    </reaction>
</comment>
<dbReference type="PANTHER" id="PTHR45436">
    <property type="entry name" value="SENSOR HISTIDINE KINASE YKOH"/>
    <property type="match status" value="1"/>
</dbReference>
<dbReference type="InterPro" id="IPR050428">
    <property type="entry name" value="TCS_sensor_his_kinase"/>
</dbReference>
<keyword evidence="13" id="KW-1185">Reference proteome</keyword>
<dbReference type="EMBL" id="CP067136">
    <property type="protein sequence ID" value="WCR07099.1"/>
    <property type="molecule type" value="Genomic_DNA"/>
</dbReference>
<comment type="subcellular location">
    <subcellularLocation>
        <location evidence="2">Membrane</location>
    </subcellularLocation>
</comment>
<dbReference type="SUPFAM" id="SSF47384">
    <property type="entry name" value="Homodimeric domain of signal transducing histidine kinase"/>
    <property type="match status" value="1"/>
</dbReference>
<dbReference type="Gene3D" id="3.30.565.10">
    <property type="entry name" value="Histidine kinase-like ATPase, C-terminal domain"/>
    <property type="match status" value="1"/>
</dbReference>
<evidence type="ECO:0000256" key="3">
    <source>
        <dbReference type="ARBA" id="ARBA00012438"/>
    </source>
</evidence>
<dbReference type="SUPFAM" id="SSF55874">
    <property type="entry name" value="ATPase domain of HSP90 chaperone/DNA topoisomerase II/histidine kinase"/>
    <property type="match status" value="1"/>
</dbReference>
<dbReference type="InterPro" id="IPR005467">
    <property type="entry name" value="His_kinase_dom"/>
</dbReference>
<evidence type="ECO:0000256" key="4">
    <source>
        <dbReference type="ARBA" id="ARBA00022553"/>
    </source>
</evidence>
<dbReference type="PROSITE" id="PS50109">
    <property type="entry name" value="HIS_KIN"/>
    <property type="match status" value="1"/>
</dbReference>
<dbReference type="GO" id="GO:0016301">
    <property type="term" value="F:kinase activity"/>
    <property type="evidence" value="ECO:0007669"/>
    <property type="project" value="UniProtKB-KW"/>
</dbReference>
<proteinExistence type="predicted"/>
<protein>
    <recommendedName>
        <fullName evidence="3">histidine kinase</fullName>
        <ecNumber evidence="3">2.7.13.3</ecNumber>
    </recommendedName>
</protein>
<evidence type="ECO:0000256" key="2">
    <source>
        <dbReference type="ARBA" id="ARBA00004370"/>
    </source>
</evidence>
<dbReference type="CDD" id="cd00082">
    <property type="entry name" value="HisKA"/>
    <property type="match status" value="1"/>
</dbReference>
<feature type="domain" description="Histidine kinase" evidence="11">
    <location>
        <begin position="248"/>
        <end position="448"/>
    </location>
</feature>
<dbReference type="InterPro" id="IPR036890">
    <property type="entry name" value="HATPase_C_sf"/>
</dbReference>
<dbReference type="InterPro" id="IPR003594">
    <property type="entry name" value="HATPase_dom"/>
</dbReference>
<evidence type="ECO:0000313" key="13">
    <source>
        <dbReference type="Proteomes" id="UP001219349"/>
    </source>
</evidence>
<dbReference type="InterPro" id="IPR036097">
    <property type="entry name" value="HisK_dim/P_sf"/>
</dbReference>
<dbReference type="Proteomes" id="UP001219349">
    <property type="component" value="Chromosome"/>
</dbReference>
<dbReference type="InterPro" id="IPR003661">
    <property type="entry name" value="HisK_dim/P_dom"/>
</dbReference>
<dbReference type="PANTHER" id="PTHR45436:SF5">
    <property type="entry name" value="SENSOR HISTIDINE KINASE TRCS"/>
    <property type="match status" value="1"/>
</dbReference>
<evidence type="ECO:0000313" key="12">
    <source>
        <dbReference type="EMBL" id="WCR07099.1"/>
    </source>
</evidence>
<name>A0ABY7SJT0_9RHOB</name>
<dbReference type="Gene3D" id="1.10.287.130">
    <property type="match status" value="1"/>
</dbReference>